<feature type="chain" id="PRO_5037689759" evidence="1">
    <location>
        <begin position="24"/>
        <end position="187"/>
    </location>
</feature>
<protein>
    <submittedName>
        <fullName evidence="3">EGF-like domain-containing protein</fullName>
    </submittedName>
</protein>
<name>A0A914XNJ8_9BILA</name>
<accession>A0A914XNJ8</accession>
<feature type="signal peptide" evidence="1">
    <location>
        <begin position="1"/>
        <end position="23"/>
    </location>
</feature>
<sequence>MNVFPALLGVLLTHFLLSSLLCAAFCLHGIDLGAGCVCLDGWAGVDCHFLPCLNNGTFADDQCFCTGSYIGSLCEHRCENGLVVNRRKEMSLSSGICWTIVRPMRSSSDRSSGLSSVCRVISKRTKKRARIGLLGGFVFHLSALLFNDCCLLQFPEKASLPVCCTLLPIIQPGSLDYSIYLWCFCAN</sequence>
<proteinExistence type="predicted"/>
<evidence type="ECO:0000313" key="3">
    <source>
        <dbReference type="WBParaSite" id="PSAMB.scaffold91size81377.g1582.t1"/>
    </source>
</evidence>
<evidence type="ECO:0000313" key="2">
    <source>
        <dbReference type="Proteomes" id="UP000887566"/>
    </source>
</evidence>
<dbReference type="Proteomes" id="UP000887566">
    <property type="component" value="Unplaced"/>
</dbReference>
<dbReference type="WBParaSite" id="PSAMB.scaffold91size81377.g1582.t1">
    <property type="protein sequence ID" value="PSAMB.scaffold91size81377.g1582.t1"/>
    <property type="gene ID" value="PSAMB.scaffold91size81377.g1582"/>
</dbReference>
<keyword evidence="2" id="KW-1185">Reference proteome</keyword>
<reference evidence="3" key="1">
    <citation type="submission" date="2022-11" db="UniProtKB">
        <authorList>
            <consortium name="WormBaseParasite"/>
        </authorList>
    </citation>
    <scope>IDENTIFICATION</scope>
</reference>
<evidence type="ECO:0000256" key="1">
    <source>
        <dbReference type="SAM" id="SignalP"/>
    </source>
</evidence>
<dbReference type="AlphaFoldDB" id="A0A914XNJ8"/>
<keyword evidence="1" id="KW-0732">Signal</keyword>
<organism evidence="2 3">
    <name type="scientific">Plectus sambesii</name>
    <dbReference type="NCBI Taxonomy" id="2011161"/>
    <lineage>
        <taxon>Eukaryota</taxon>
        <taxon>Metazoa</taxon>
        <taxon>Ecdysozoa</taxon>
        <taxon>Nematoda</taxon>
        <taxon>Chromadorea</taxon>
        <taxon>Plectida</taxon>
        <taxon>Plectina</taxon>
        <taxon>Plectoidea</taxon>
        <taxon>Plectidae</taxon>
        <taxon>Plectus</taxon>
    </lineage>
</organism>